<gene>
    <name evidence="3" type="ORF">HINF_LOCUS40100</name>
    <name evidence="4" type="ORF">HINF_LOCUS48598</name>
</gene>
<name>A0AA86Q515_9EUKA</name>
<feature type="region of interest" description="Disordered" evidence="2">
    <location>
        <begin position="423"/>
        <end position="458"/>
    </location>
</feature>
<evidence type="ECO:0000313" key="3">
    <source>
        <dbReference type="EMBL" id="CAI9952455.1"/>
    </source>
</evidence>
<feature type="region of interest" description="Disordered" evidence="2">
    <location>
        <begin position="508"/>
        <end position="540"/>
    </location>
</feature>
<comment type="caution">
    <text evidence="3">The sequence shown here is derived from an EMBL/GenBank/DDBJ whole genome shotgun (WGS) entry which is preliminary data.</text>
</comment>
<keyword evidence="5" id="KW-1185">Reference proteome</keyword>
<protein>
    <submittedName>
        <fullName evidence="3">Uncharacterized protein</fullName>
    </submittedName>
</protein>
<reference evidence="4 5" key="2">
    <citation type="submission" date="2024-07" db="EMBL/GenBank/DDBJ databases">
        <authorList>
            <person name="Akdeniz Z."/>
        </authorList>
    </citation>
    <scope>NUCLEOTIDE SEQUENCE [LARGE SCALE GENOMIC DNA]</scope>
</reference>
<evidence type="ECO:0000256" key="1">
    <source>
        <dbReference type="SAM" id="Coils"/>
    </source>
</evidence>
<proteinExistence type="predicted"/>
<dbReference type="EMBL" id="CATOUU010000832">
    <property type="protein sequence ID" value="CAI9952455.1"/>
    <property type="molecule type" value="Genomic_DNA"/>
</dbReference>
<evidence type="ECO:0000313" key="4">
    <source>
        <dbReference type="EMBL" id="CAL6059126.1"/>
    </source>
</evidence>
<reference evidence="3" key="1">
    <citation type="submission" date="2023-06" db="EMBL/GenBank/DDBJ databases">
        <authorList>
            <person name="Kurt Z."/>
        </authorList>
    </citation>
    <scope>NUCLEOTIDE SEQUENCE</scope>
</reference>
<evidence type="ECO:0000256" key="2">
    <source>
        <dbReference type="SAM" id="MobiDB-lite"/>
    </source>
</evidence>
<keyword evidence="1" id="KW-0175">Coiled coil</keyword>
<feature type="coiled-coil region" evidence="1">
    <location>
        <begin position="316"/>
        <end position="359"/>
    </location>
</feature>
<organism evidence="3">
    <name type="scientific">Hexamita inflata</name>
    <dbReference type="NCBI Taxonomy" id="28002"/>
    <lineage>
        <taxon>Eukaryota</taxon>
        <taxon>Metamonada</taxon>
        <taxon>Diplomonadida</taxon>
        <taxon>Hexamitidae</taxon>
        <taxon>Hexamitinae</taxon>
        <taxon>Hexamita</taxon>
    </lineage>
</organism>
<feature type="compositionally biased region" description="Low complexity" evidence="2">
    <location>
        <begin position="430"/>
        <end position="458"/>
    </location>
</feature>
<accession>A0AA86Q515</accession>
<evidence type="ECO:0000313" key="5">
    <source>
        <dbReference type="Proteomes" id="UP001642409"/>
    </source>
</evidence>
<dbReference type="Proteomes" id="UP001642409">
    <property type="component" value="Unassembled WGS sequence"/>
</dbReference>
<dbReference type="EMBL" id="CAXDID020000224">
    <property type="protein sequence ID" value="CAL6059126.1"/>
    <property type="molecule type" value="Genomic_DNA"/>
</dbReference>
<sequence length="722" mass="82596">MKSIEINFENEPIIICFKTLKIGLKIAQILQQANISFSNEYSSEQKYIQLISSFVAQQPTFVPLQASHIDERLQIQSDLMVRTITAATSSESVASYLSLSKMTAQQMQQMLTQQKQLNPQLYQTQADQQNIRQKTQQTNSQTNPEQMKQTIQSICIKLLTKQPMILQQVAHCANINLHAQDQSTHMQQIKQVVDTLTNQIVKLPIPEMMAIVQDFQYNTHIDINAKLKLIFGTQMNIQLPLAPPPKINIQPAIAKLEQAETSLDEQYANASKVLNSLDPCKVSVLIHSKGQPIPSKFNFGEEGLKTLICKEGDNLKEVCIEYIEELEEQAEQAKKNPTATKMLKQLTQTEAEYEEMINKHPINVFHQSFTSVENQALMVLVHKQLYKKGKTHWDELQQKIQNEIQLSVFKQITTVIEKNKYAQQKMANEQSKPSQPMPIQQQQSKQQQQQQQQPQQQVQQQQQQAPVLIKQEDEKITQKKAQASILNIQQHLQQQHKLLIEQTKRQALGDTRPVQPKPQPPQPKPRKAPQAPSVPPPPTADEIRFLLNSFDHQSLSKVILLISGLGTSFNLNVERTKKFMESNFNFIFQQTVFQQNEDRMTRGIQALIPPVLLVLAAKDTSNKDIQFKVYDQGLPGFDQFYEEYIMSVRRINAAGQGTEGKPRFYFTEQEIKGIIAQCDARLQNDVVQHMAITDKKPEPEIKQKVGRNMFGMERSDTDSEDL</sequence>
<dbReference type="AlphaFoldDB" id="A0AA86Q515"/>
<feature type="region of interest" description="Disordered" evidence="2">
    <location>
        <begin position="122"/>
        <end position="145"/>
    </location>
</feature>